<dbReference type="Proteomes" id="UP000094412">
    <property type="component" value="Unassembled WGS sequence"/>
</dbReference>
<organism evidence="1 2">
    <name type="scientific">Mesorhizobium hungaricum</name>
    <dbReference type="NCBI Taxonomy" id="1566387"/>
    <lineage>
        <taxon>Bacteria</taxon>
        <taxon>Pseudomonadati</taxon>
        <taxon>Pseudomonadota</taxon>
        <taxon>Alphaproteobacteria</taxon>
        <taxon>Hyphomicrobiales</taxon>
        <taxon>Phyllobacteriaceae</taxon>
        <taxon>Mesorhizobium</taxon>
    </lineage>
</organism>
<comment type="caution">
    <text evidence="1">The sequence shown here is derived from an EMBL/GenBank/DDBJ whole genome shotgun (WGS) entry which is preliminary data.</text>
</comment>
<name>A0A1C2DD39_9HYPH</name>
<dbReference type="RefSeq" id="WP_024922466.1">
    <property type="nucleotide sequence ID" value="NZ_MDEO01000036.1"/>
</dbReference>
<reference evidence="1 2" key="1">
    <citation type="submission" date="2016-08" db="EMBL/GenBank/DDBJ databases">
        <title>Whole genome sequence of Mesorhizobium sp. strain UASWS1009 isolated from industrial sewage.</title>
        <authorList>
            <person name="Crovadore J."/>
            <person name="Calmin G."/>
            <person name="Chablais R."/>
            <person name="Cochard B."/>
            <person name="Lefort F."/>
        </authorList>
    </citation>
    <scope>NUCLEOTIDE SEQUENCE [LARGE SCALE GENOMIC DNA]</scope>
    <source>
        <strain evidence="1 2">UASWS1009</strain>
    </source>
</reference>
<evidence type="ECO:0000313" key="2">
    <source>
        <dbReference type="Proteomes" id="UP000094412"/>
    </source>
</evidence>
<accession>A0A1C2DD39</accession>
<dbReference type="EMBL" id="MDEO01000036">
    <property type="protein sequence ID" value="OCX12674.1"/>
    <property type="molecule type" value="Genomic_DNA"/>
</dbReference>
<proteinExistence type="predicted"/>
<sequence>MAEIKVIWGPSSKTCREDRLAWSFSGLRTNGEYARWHLAFWFDSRRFSTKALPGHPGDEEKAAKLAALPVATPPLSGRVTPMLRAKLKPEDIAEATRLALEFHRRHGR</sequence>
<gene>
    <name evidence="1" type="ORF">QV13_24055</name>
</gene>
<dbReference type="AlphaFoldDB" id="A0A1C2DD39"/>
<evidence type="ECO:0000313" key="1">
    <source>
        <dbReference type="EMBL" id="OCX12674.1"/>
    </source>
</evidence>
<protein>
    <submittedName>
        <fullName evidence="1">Uncharacterized protein</fullName>
    </submittedName>
</protein>
<keyword evidence="2" id="KW-1185">Reference proteome</keyword>
<dbReference type="OrthoDB" id="8451694at2"/>
<dbReference type="STRING" id="1566387.QV13_24055"/>